<gene>
    <name evidence="1" type="ORF">A2227_04535</name>
</gene>
<dbReference type="STRING" id="1797994.A2227_04535"/>
<accession>A0A1F5SE20</accession>
<name>A0A1F5SE20_9BACT</name>
<evidence type="ECO:0000313" key="1">
    <source>
        <dbReference type="EMBL" id="OGF24927.1"/>
    </source>
</evidence>
<dbReference type="EMBL" id="MFGB01000025">
    <property type="protein sequence ID" value="OGF24927.1"/>
    <property type="molecule type" value="Genomic_DNA"/>
</dbReference>
<sequence length="102" mass="11378">MSRFDKNRTALVFRRAVLFLGRACPHPRPLSLACGGAGEGSLHETSYYSSLARGEAGGEGWGEGNGEARSENDKNIVFNLKKYLKLAIKLYINLFVFKPQKW</sequence>
<dbReference type="AlphaFoldDB" id="A0A1F5SE20"/>
<comment type="caution">
    <text evidence="1">The sequence shown here is derived from an EMBL/GenBank/DDBJ whole genome shotgun (WGS) entry which is preliminary data.</text>
</comment>
<evidence type="ECO:0000313" key="2">
    <source>
        <dbReference type="Proteomes" id="UP000178367"/>
    </source>
</evidence>
<proteinExistence type="predicted"/>
<organism evidence="1 2">
    <name type="scientific">Candidatus Falkowbacteria bacterium RIFOXYA2_FULL_47_19</name>
    <dbReference type="NCBI Taxonomy" id="1797994"/>
    <lineage>
        <taxon>Bacteria</taxon>
        <taxon>Candidatus Falkowiibacteriota</taxon>
    </lineage>
</organism>
<reference evidence="1 2" key="1">
    <citation type="journal article" date="2016" name="Nat. Commun.">
        <title>Thousands of microbial genomes shed light on interconnected biogeochemical processes in an aquifer system.</title>
        <authorList>
            <person name="Anantharaman K."/>
            <person name="Brown C.T."/>
            <person name="Hug L.A."/>
            <person name="Sharon I."/>
            <person name="Castelle C.J."/>
            <person name="Probst A.J."/>
            <person name="Thomas B.C."/>
            <person name="Singh A."/>
            <person name="Wilkins M.J."/>
            <person name="Karaoz U."/>
            <person name="Brodie E.L."/>
            <person name="Williams K.H."/>
            <person name="Hubbard S.S."/>
            <person name="Banfield J.F."/>
        </authorList>
    </citation>
    <scope>NUCLEOTIDE SEQUENCE [LARGE SCALE GENOMIC DNA]</scope>
</reference>
<protein>
    <submittedName>
        <fullName evidence="1">Uncharacterized protein</fullName>
    </submittedName>
</protein>
<dbReference type="Proteomes" id="UP000178367">
    <property type="component" value="Unassembled WGS sequence"/>
</dbReference>